<evidence type="ECO:0000256" key="2">
    <source>
        <dbReference type="ARBA" id="ARBA00005967"/>
    </source>
</evidence>
<evidence type="ECO:0000313" key="21">
    <source>
        <dbReference type="Proteomes" id="UP000033918"/>
    </source>
</evidence>
<evidence type="ECO:0000256" key="8">
    <source>
        <dbReference type="ARBA" id="ARBA00022777"/>
    </source>
</evidence>
<keyword evidence="9 17" id="KW-0067">ATP-binding</keyword>
<evidence type="ECO:0000256" key="10">
    <source>
        <dbReference type="ARBA" id="ARBA00022989"/>
    </source>
</evidence>
<keyword evidence="5" id="KW-0808">Transferase</keyword>
<keyword evidence="6 19" id="KW-0812">Transmembrane</keyword>
<feature type="binding site" evidence="17">
    <location>
        <position position="22"/>
    </location>
    <ligand>
        <name>ATP</name>
        <dbReference type="ChEBI" id="CHEBI:30616"/>
    </ligand>
</feature>
<dbReference type="Gene3D" id="1.10.287.3610">
    <property type="match status" value="1"/>
</dbReference>
<dbReference type="GO" id="GO:0008654">
    <property type="term" value="P:phospholipid biosynthetic process"/>
    <property type="evidence" value="ECO:0007669"/>
    <property type="project" value="UniProtKB-KW"/>
</dbReference>
<dbReference type="PANTHER" id="PTHR34299:SF1">
    <property type="entry name" value="DIACYLGLYCEROL KINASE"/>
    <property type="match status" value="1"/>
</dbReference>
<evidence type="ECO:0000256" key="19">
    <source>
        <dbReference type="SAM" id="Phobius"/>
    </source>
</evidence>
<evidence type="ECO:0000256" key="5">
    <source>
        <dbReference type="ARBA" id="ARBA00022679"/>
    </source>
</evidence>
<dbReference type="GO" id="GO:0005524">
    <property type="term" value="F:ATP binding"/>
    <property type="evidence" value="ECO:0007669"/>
    <property type="project" value="UniProtKB-KW"/>
</dbReference>
<feature type="transmembrane region" description="Helical" evidence="19">
    <location>
        <begin position="25"/>
        <end position="44"/>
    </location>
</feature>
<evidence type="ECO:0000256" key="18">
    <source>
        <dbReference type="PIRSR" id="PIRSR600829-4"/>
    </source>
</evidence>
<name>A0A0G0UK86_9BACT</name>
<feature type="binding site" evidence="17">
    <location>
        <position position="10"/>
    </location>
    <ligand>
        <name>ATP</name>
        <dbReference type="ChEBI" id="CHEBI:30616"/>
    </ligand>
</feature>
<proteinExistence type="inferred from homology"/>
<dbReference type="GO" id="GO:0046872">
    <property type="term" value="F:metal ion binding"/>
    <property type="evidence" value="ECO:0007669"/>
    <property type="project" value="UniProtKB-KW"/>
</dbReference>
<keyword evidence="7 17" id="KW-0547">Nucleotide-binding</keyword>
<sequence>MRKLRDSFKYAFNGLKETLIHERNFKIMIIVAALVVAAMLYFPTSRTEKAVLMTAIFTVLTLELVNVVIERLLDFLQPKYNEQVRLIKDLMAAIVLVASFGAVIIGLLVFWPHFFNLL</sequence>
<dbReference type="EMBL" id="LCAK01000001">
    <property type="protein sequence ID" value="KKR89188.1"/>
    <property type="molecule type" value="Genomic_DNA"/>
</dbReference>
<dbReference type="GO" id="GO:0005886">
    <property type="term" value="C:plasma membrane"/>
    <property type="evidence" value="ECO:0007669"/>
    <property type="project" value="UniProtKB-SubCell"/>
</dbReference>
<evidence type="ECO:0000256" key="13">
    <source>
        <dbReference type="ARBA" id="ARBA00023209"/>
    </source>
</evidence>
<evidence type="ECO:0000256" key="3">
    <source>
        <dbReference type="ARBA" id="ARBA00022475"/>
    </source>
</evidence>
<keyword evidence="11" id="KW-0443">Lipid metabolism</keyword>
<dbReference type="CDD" id="cd14265">
    <property type="entry name" value="UDPK_IM_like"/>
    <property type="match status" value="1"/>
</dbReference>
<evidence type="ECO:0000256" key="12">
    <source>
        <dbReference type="ARBA" id="ARBA00023136"/>
    </source>
</evidence>
<keyword evidence="13" id="KW-0594">Phospholipid biosynthesis</keyword>
<evidence type="ECO:0000256" key="4">
    <source>
        <dbReference type="ARBA" id="ARBA00022516"/>
    </source>
</evidence>
<comment type="similarity">
    <text evidence="2">Belongs to the bacterial diacylglycerol kinase family.</text>
</comment>
<evidence type="ECO:0000256" key="1">
    <source>
        <dbReference type="ARBA" id="ARBA00004651"/>
    </source>
</evidence>
<feature type="binding site" evidence="18">
    <location>
        <position position="22"/>
    </location>
    <ligand>
        <name>a divalent metal cation</name>
        <dbReference type="ChEBI" id="CHEBI:60240"/>
    </ligand>
</feature>
<keyword evidence="12 19" id="KW-0472">Membrane</keyword>
<keyword evidence="8 20" id="KW-0418">Kinase</keyword>
<feature type="binding site" evidence="18">
    <location>
        <position position="70"/>
    </location>
    <ligand>
        <name>a divalent metal cation</name>
        <dbReference type="ChEBI" id="CHEBI:60240"/>
    </ligand>
</feature>
<feature type="active site" description="Proton acceptor" evidence="15">
    <location>
        <position position="63"/>
    </location>
</feature>
<dbReference type="InterPro" id="IPR000829">
    <property type="entry name" value="DAGK"/>
</dbReference>
<dbReference type="PANTHER" id="PTHR34299">
    <property type="entry name" value="DIACYLGLYCEROL KINASE"/>
    <property type="match status" value="1"/>
</dbReference>
<feature type="binding site" evidence="16">
    <location>
        <position position="63"/>
    </location>
    <ligand>
        <name>substrate</name>
    </ligand>
</feature>
<dbReference type="Pfam" id="PF01219">
    <property type="entry name" value="DAGK_prokar"/>
    <property type="match status" value="1"/>
</dbReference>
<reference evidence="20 21" key="1">
    <citation type="journal article" date="2015" name="Nature">
        <title>rRNA introns, odd ribosomes, and small enigmatic genomes across a large radiation of phyla.</title>
        <authorList>
            <person name="Brown C.T."/>
            <person name="Hug L.A."/>
            <person name="Thomas B.C."/>
            <person name="Sharon I."/>
            <person name="Castelle C.J."/>
            <person name="Singh A."/>
            <person name="Wilkins M.J."/>
            <person name="Williams K.H."/>
            <person name="Banfield J.F."/>
        </authorList>
    </citation>
    <scope>NUCLEOTIDE SEQUENCE [LARGE SCALE GENOMIC DNA]</scope>
</reference>
<evidence type="ECO:0000256" key="6">
    <source>
        <dbReference type="ARBA" id="ARBA00022692"/>
    </source>
</evidence>
<comment type="subcellular location">
    <subcellularLocation>
        <location evidence="1">Cell membrane</location>
        <topology evidence="1">Multi-pass membrane protein</topology>
    </subcellularLocation>
</comment>
<evidence type="ECO:0000256" key="15">
    <source>
        <dbReference type="PIRSR" id="PIRSR600829-1"/>
    </source>
</evidence>
<keyword evidence="14" id="KW-1208">Phospholipid metabolism</keyword>
<dbReference type="AlphaFoldDB" id="A0A0G0UK86"/>
<keyword evidence="18" id="KW-0460">Magnesium</keyword>
<protein>
    <submittedName>
        <fullName evidence="20">Diacylglycerol kinase</fullName>
    </submittedName>
</protein>
<keyword evidence="18" id="KW-0479">Metal-binding</keyword>
<comment type="caution">
    <text evidence="20">The sequence shown here is derived from an EMBL/GenBank/DDBJ whole genome shotgun (WGS) entry which is preliminary data.</text>
</comment>
<feature type="transmembrane region" description="Helical" evidence="19">
    <location>
        <begin position="90"/>
        <end position="111"/>
    </location>
</feature>
<evidence type="ECO:0000256" key="16">
    <source>
        <dbReference type="PIRSR" id="PIRSR600829-2"/>
    </source>
</evidence>
<evidence type="ECO:0000256" key="11">
    <source>
        <dbReference type="ARBA" id="ARBA00023098"/>
    </source>
</evidence>
<accession>A0A0G0UK86</accession>
<feature type="binding site" evidence="17">
    <location>
        <position position="70"/>
    </location>
    <ligand>
        <name>ATP</name>
        <dbReference type="ChEBI" id="CHEBI:30616"/>
    </ligand>
</feature>
<gene>
    <name evidence="20" type="ORF">UU38_C0001G0090</name>
</gene>
<evidence type="ECO:0000256" key="7">
    <source>
        <dbReference type="ARBA" id="ARBA00022741"/>
    </source>
</evidence>
<feature type="transmembrane region" description="Helical" evidence="19">
    <location>
        <begin position="50"/>
        <end position="69"/>
    </location>
</feature>
<evidence type="ECO:0000256" key="14">
    <source>
        <dbReference type="ARBA" id="ARBA00023264"/>
    </source>
</evidence>
<keyword evidence="3" id="KW-1003">Cell membrane</keyword>
<comment type="cofactor">
    <cofactor evidence="18">
        <name>Mg(2+)</name>
        <dbReference type="ChEBI" id="CHEBI:18420"/>
    </cofactor>
    <text evidence="18">Mn(2+), Zn(2+), Cd(2+) and Co(2+) support activity to lesser extents.</text>
</comment>
<keyword evidence="10 19" id="KW-1133">Transmembrane helix</keyword>
<evidence type="ECO:0000256" key="9">
    <source>
        <dbReference type="ARBA" id="ARBA00022840"/>
    </source>
</evidence>
<dbReference type="InterPro" id="IPR033717">
    <property type="entry name" value="UDPK"/>
</dbReference>
<evidence type="ECO:0000313" key="20">
    <source>
        <dbReference type="EMBL" id="KKR89188.1"/>
    </source>
</evidence>
<feature type="binding site" evidence="17">
    <location>
        <begin position="88"/>
        <end position="89"/>
    </location>
    <ligand>
        <name>ATP</name>
        <dbReference type="ChEBI" id="CHEBI:30616"/>
    </ligand>
</feature>
<keyword evidence="4" id="KW-0444">Lipid biosynthesis</keyword>
<organism evidence="20 21">
    <name type="scientific">Candidatus Wolfebacteria bacterium GW2011_GWB1_41_12</name>
    <dbReference type="NCBI Taxonomy" id="1619006"/>
    <lineage>
        <taxon>Bacteria</taxon>
        <taxon>Candidatus Wolfeibacteriota</taxon>
    </lineage>
</organism>
<dbReference type="GO" id="GO:0016301">
    <property type="term" value="F:kinase activity"/>
    <property type="evidence" value="ECO:0007669"/>
    <property type="project" value="UniProtKB-KW"/>
</dbReference>
<evidence type="ECO:0000256" key="17">
    <source>
        <dbReference type="PIRSR" id="PIRSR600829-3"/>
    </source>
</evidence>
<dbReference type="InterPro" id="IPR036945">
    <property type="entry name" value="DAGK_sf"/>
</dbReference>
<dbReference type="Proteomes" id="UP000033918">
    <property type="component" value="Unassembled WGS sequence"/>
</dbReference>